<feature type="compositionally biased region" description="Basic and acidic residues" evidence="1">
    <location>
        <begin position="56"/>
        <end position="70"/>
    </location>
</feature>
<gene>
    <name evidence="2" type="ORF">BCV70DRAFT_200709</name>
</gene>
<evidence type="ECO:0000256" key="1">
    <source>
        <dbReference type="SAM" id="MobiDB-lite"/>
    </source>
</evidence>
<dbReference type="EMBL" id="KZ819194">
    <property type="protein sequence ID" value="PWY99797.1"/>
    <property type="molecule type" value="Genomic_DNA"/>
</dbReference>
<protein>
    <submittedName>
        <fullName evidence="2">Uncharacterized protein</fullName>
    </submittedName>
</protein>
<feature type="region of interest" description="Disordered" evidence="1">
    <location>
        <begin position="46"/>
        <end position="70"/>
    </location>
</feature>
<sequence length="70" mass="7865">MQKSTVARLTLTSVQVTRCQSAPIDDTTGMPHFGKPTMSLVYRHRPSVESTPVEHSLLERTKKGKQKIDK</sequence>
<dbReference type="InParanoid" id="A0A317XPJ9"/>
<keyword evidence="3" id="KW-1185">Reference proteome</keyword>
<evidence type="ECO:0000313" key="2">
    <source>
        <dbReference type="EMBL" id="PWY99797.1"/>
    </source>
</evidence>
<name>A0A317XPJ9_9BASI</name>
<organism evidence="2 3">
    <name type="scientific">Testicularia cyperi</name>
    <dbReference type="NCBI Taxonomy" id="1882483"/>
    <lineage>
        <taxon>Eukaryota</taxon>
        <taxon>Fungi</taxon>
        <taxon>Dikarya</taxon>
        <taxon>Basidiomycota</taxon>
        <taxon>Ustilaginomycotina</taxon>
        <taxon>Ustilaginomycetes</taxon>
        <taxon>Ustilaginales</taxon>
        <taxon>Anthracoideaceae</taxon>
        <taxon>Testicularia</taxon>
    </lineage>
</organism>
<reference evidence="2 3" key="1">
    <citation type="journal article" date="2018" name="Mol. Biol. Evol.">
        <title>Broad Genomic Sampling Reveals a Smut Pathogenic Ancestry of the Fungal Clade Ustilaginomycotina.</title>
        <authorList>
            <person name="Kijpornyongpan T."/>
            <person name="Mondo S.J."/>
            <person name="Barry K."/>
            <person name="Sandor L."/>
            <person name="Lee J."/>
            <person name="Lipzen A."/>
            <person name="Pangilinan J."/>
            <person name="LaButti K."/>
            <person name="Hainaut M."/>
            <person name="Henrissat B."/>
            <person name="Grigoriev I.V."/>
            <person name="Spatafora J.W."/>
            <person name="Aime M.C."/>
        </authorList>
    </citation>
    <scope>NUCLEOTIDE SEQUENCE [LARGE SCALE GENOMIC DNA]</scope>
    <source>
        <strain evidence="2 3">MCA 3645</strain>
    </source>
</reference>
<accession>A0A317XPJ9</accession>
<dbReference type="Proteomes" id="UP000246740">
    <property type="component" value="Unassembled WGS sequence"/>
</dbReference>
<proteinExistence type="predicted"/>
<dbReference type="AlphaFoldDB" id="A0A317XPJ9"/>
<evidence type="ECO:0000313" key="3">
    <source>
        <dbReference type="Proteomes" id="UP000246740"/>
    </source>
</evidence>